<reference evidence="6 7" key="1">
    <citation type="submission" date="2017-10" db="EMBL/GenBank/DDBJ databases">
        <title>Sequencing the genomes of 1000 actinobacteria strains.</title>
        <authorList>
            <person name="Klenk H.-P."/>
        </authorList>
    </citation>
    <scope>NUCLEOTIDE SEQUENCE [LARGE SCALE GENOMIC DNA]</scope>
    <source>
        <strain evidence="6 7">DSM 46092</strain>
    </source>
</reference>
<keyword evidence="2 3" id="KW-0378">Hydrolase</keyword>
<evidence type="ECO:0000313" key="6">
    <source>
        <dbReference type="EMBL" id="PFG56786.1"/>
    </source>
</evidence>
<comment type="similarity">
    <text evidence="1 3">Belongs to the type-B carboxylesterase/lipase family.</text>
</comment>
<dbReference type="SUPFAM" id="SSF53474">
    <property type="entry name" value="alpha/beta-Hydrolases"/>
    <property type="match status" value="1"/>
</dbReference>
<feature type="domain" description="Carboxylesterase type B" evidence="5">
    <location>
        <begin position="50"/>
        <end position="484"/>
    </location>
</feature>
<dbReference type="Pfam" id="PF00135">
    <property type="entry name" value="COesterase"/>
    <property type="match status" value="1"/>
</dbReference>
<feature type="region of interest" description="Disordered" evidence="4">
    <location>
        <begin position="80"/>
        <end position="113"/>
    </location>
</feature>
<comment type="caution">
    <text evidence="6">The sequence shown here is derived from an EMBL/GenBank/DDBJ whole genome shotgun (WGS) entry which is preliminary data.</text>
</comment>
<dbReference type="PROSITE" id="PS00122">
    <property type="entry name" value="CARBOXYLESTERASE_B_1"/>
    <property type="match status" value="1"/>
</dbReference>
<evidence type="ECO:0000313" key="7">
    <source>
        <dbReference type="Proteomes" id="UP000243542"/>
    </source>
</evidence>
<dbReference type="PANTHER" id="PTHR43918">
    <property type="entry name" value="ACETYLCHOLINESTERASE"/>
    <property type="match status" value="1"/>
</dbReference>
<organism evidence="6 7">
    <name type="scientific">Amycolatopsis sulphurea</name>
    <dbReference type="NCBI Taxonomy" id="76022"/>
    <lineage>
        <taxon>Bacteria</taxon>
        <taxon>Bacillati</taxon>
        <taxon>Actinomycetota</taxon>
        <taxon>Actinomycetes</taxon>
        <taxon>Pseudonocardiales</taxon>
        <taxon>Pseudonocardiaceae</taxon>
        <taxon>Amycolatopsis</taxon>
    </lineage>
</organism>
<dbReference type="InterPro" id="IPR050654">
    <property type="entry name" value="AChE-related_enzymes"/>
</dbReference>
<gene>
    <name evidence="6" type="ORF">ATK36_0310</name>
</gene>
<proteinExistence type="inferred from homology"/>
<dbReference type="InterPro" id="IPR019826">
    <property type="entry name" value="Carboxylesterase_B_AS"/>
</dbReference>
<evidence type="ECO:0000256" key="2">
    <source>
        <dbReference type="ARBA" id="ARBA00022801"/>
    </source>
</evidence>
<dbReference type="GO" id="GO:0052689">
    <property type="term" value="F:carboxylic ester hydrolase activity"/>
    <property type="evidence" value="ECO:0007669"/>
    <property type="project" value="TreeGrafter"/>
</dbReference>
<dbReference type="EC" id="3.1.1.-" evidence="3"/>
<dbReference type="InterPro" id="IPR002018">
    <property type="entry name" value="CarbesteraseB"/>
</dbReference>
<evidence type="ECO:0000259" key="5">
    <source>
        <dbReference type="Pfam" id="PF00135"/>
    </source>
</evidence>
<sequence length="521" mass="53773">MNRPGIVPPVVEAVFGAARRGLPAVLGLVLALAASACVASDAAVGRVGDVVRTASGLVRGTVAPDHRLFQGIPYAAPPVGERRWQPPAPAAAWPGERDAAKPGPRCPQAPAGATATSEDCLTVNVWTPAAGATARPVLVWLHGGAFVNGGGDRYDARRLSTRGDEVVVTVNYRLGALGFLADPALDTQPGNYGFLDQQQALLWVRDNIAAFGGDPAAVTIAGESAGGMSVCDHLVAPGSRGLFRAAIIQSGPCGQQATLADAERTSVAYAAAHGCRDRATAAACLRALPPGKLLDAPRYASLAGIELPGPVTGGSVLPQAPPEGIRHGAAAPVPVLLGTTHDEFTYFLAEETASSGQPITRHGYPEALRRVFPDAAAVVAEYPVDAFSGNASLAYAATVTDSVFACPAARMAAALPSTSTYEFADPAPPGAKEVSTPFPLGSPHTAELSYLFDIDGLPAAFSPAQQRLSDRMVDDWTAFVRTGRTGTTVSYRPDGVGPLTGFAKDHHCGFWATRPGPAMPR</sequence>
<evidence type="ECO:0000256" key="1">
    <source>
        <dbReference type="ARBA" id="ARBA00005964"/>
    </source>
</evidence>
<name>A0A2A9G1F9_9PSEU</name>
<protein>
    <recommendedName>
        <fullName evidence="3">Carboxylic ester hydrolase</fullName>
        <ecNumber evidence="3">3.1.1.-</ecNumber>
    </recommendedName>
</protein>
<evidence type="ECO:0000256" key="4">
    <source>
        <dbReference type="SAM" id="MobiDB-lite"/>
    </source>
</evidence>
<dbReference type="InterPro" id="IPR019819">
    <property type="entry name" value="Carboxylesterase_B_CS"/>
</dbReference>
<dbReference type="PANTHER" id="PTHR43918:SF4">
    <property type="entry name" value="CARBOXYLIC ESTER HYDROLASE"/>
    <property type="match status" value="1"/>
</dbReference>
<accession>A0A2A9G1F9</accession>
<dbReference type="EMBL" id="PDJK01000001">
    <property type="protein sequence ID" value="PFG56786.1"/>
    <property type="molecule type" value="Genomic_DNA"/>
</dbReference>
<dbReference type="Gene3D" id="3.40.50.1820">
    <property type="entry name" value="alpha/beta hydrolase"/>
    <property type="match status" value="1"/>
</dbReference>
<dbReference type="Proteomes" id="UP000243542">
    <property type="component" value="Unassembled WGS sequence"/>
</dbReference>
<evidence type="ECO:0000256" key="3">
    <source>
        <dbReference type="RuleBase" id="RU361235"/>
    </source>
</evidence>
<dbReference type="InterPro" id="IPR029058">
    <property type="entry name" value="AB_hydrolase_fold"/>
</dbReference>
<dbReference type="AlphaFoldDB" id="A0A2A9G1F9"/>
<keyword evidence="7" id="KW-1185">Reference proteome</keyword>
<dbReference type="PROSITE" id="PS00941">
    <property type="entry name" value="CARBOXYLESTERASE_B_2"/>
    <property type="match status" value="1"/>
</dbReference>